<reference evidence="3 4" key="1">
    <citation type="submission" date="2014-01" db="EMBL/GenBank/DDBJ databases">
        <title>Genome sequencing of Thermotog hypogea.</title>
        <authorList>
            <person name="Zhang X."/>
            <person name="Alvare G."/>
            <person name="Fristensky B."/>
            <person name="Chen L."/>
            <person name="Suen T."/>
            <person name="Chen Q."/>
            <person name="Ma K."/>
        </authorList>
    </citation>
    <scope>NUCLEOTIDE SEQUENCE [LARGE SCALE GENOMIC DNA]</scope>
    <source>
        <strain evidence="3 4">DSM 11164</strain>
    </source>
</reference>
<feature type="active site" description="Proton donor" evidence="2">
    <location>
        <position position="40"/>
    </location>
</feature>
<sequence>MRTFIAIDVNDTVRDVSQQVIEKLMRRGFKANWVSRENVHLTLFFLGEVDPKRVAEAVQHISHRIRGFPSFSFVVEKVGYFARNNQPRVIWLGVRANQLLHRLYDETKAELAKHSFSFEERFSPHITIGRIKDFPAAWQHLIEDITYDPITVAVDRIVVYSSTLTPKGSIYRKVYECLFEGGLIEHE</sequence>
<dbReference type="OrthoDB" id="9789350at2"/>
<evidence type="ECO:0000256" key="1">
    <source>
        <dbReference type="ARBA" id="ARBA00022801"/>
    </source>
</evidence>
<keyword evidence="1 2" id="KW-0378">Hydrolase</keyword>
<keyword evidence="4" id="KW-1185">Reference proteome</keyword>
<accession>A0A0X1KQK1</accession>
<evidence type="ECO:0000313" key="3">
    <source>
        <dbReference type="EMBL" id="AJC73509.1"/>
    </source>
</evidence>
<feature type="active site" description="Proton acceptor" evidence="2">
    <location>
        <position position="125"/>
    </location>
</feature>
<dbReference type="HAMAP" id="MF_01940">
    <property type="entry name" value="RNA_CPDase"/>
    <property type="match status" value="1"/>
</dbReference>
<dbReference type="RefSeq" id="WP_031504673.1">
    <property type="nucleotide sequence ID" value="NC_022795.1"/>
</dbReference>
<dbReference type="Pfam" id="PF13563">
    <property type="entry name" value="2_5_RNA_ligase2"/>
    <property type="match status" value="1"/>
</dbReference>
<comment type="catalytic activity">
    <reaction evidence="2">
        <text>a 3'-end 2',3'-cyclophospho-ribonucleotide-RNA + H2O = a 3'-end 2'-phospho-ribonucleotide-RNA + H(+)</text>
        <dbReference type="Rhea" id="RHEA:11828"/>
        <dbReference type="Rhea" id="RHEA-COMP:10464"/>
        <dbReference type="Rhea" id="RHEA-COMP:17353"/>
        <dbReference type="ChEBI" id="CHEBI:15377"/>
        <dbReference type="ChEBI" id="CHEBI:15378"/>
        <dbReference type="ChEBI" id="CHEBI:83064"/>
        <dbReference type="ChEBI" id="CHEBI:173113"/>
        <dbReference type="EC" id="3.1.4.58"/>
    </reaction>
</comment>
<dbReference type="GO" id="GO:0008664">
    <property type="term" value="F:RNA 2',3'-cyclic 3'-phosphodiesterase activity"/>
    <property type="evidence" value="ECO:0007669"/>
    <property type="project" value="UniProtKB-EC"/>
</dbReference>
<dbReference type="STRING" id="1123384.AJ81_04030"/>
<dbReference type="InterPro" id="IPR009097">
    <property type="entry name" value="Cyclic_Pdiesterase"/>
</dbReference>
<dbReference type="SUPFAM" id="SSF55144">
    <property type="entry name" value="LigT-like"/>
    <property type="match status" value="1"/>
</dbReference>
<dbReference type="EMBL" id="CP007141">
    <property type="protein sequence ID" value="AJC73509.1"/>
    <property type="molecule type" value="Genomic_DNA"/>
</dbReference>
<dbReference type="Proteomes" id="UP000077469">
    <property type="component" value="Chromosome"/>
</dbReference>
<dbReference type="InterPro" id="IPR004175">
    <property type="entry name" value="RNA_CPDase"/>
</dbReference>
<comment type="similarity">
    <text evidence="2">Belongs to the 2H phosphoesterase superfamily. ThpR family.</text>
</comment>
<dbReference type="PATRIC" id="fig|1123384.7.peg.789"/>
<name>A0A0X1KQK1_9THEM</name>
<feature type="short sequence motif" description="HXTX 1" evidence="2">
    <location>
        <begin position="40"/>
        <end position="43"/>
    </location>
</feature>
<dbReference type="PANTHER" id="PTHR35561:SF1">
    <property type="entry name" value="RNA 2',3'-CYCLIC PHOSPHODIESTERASE"/>
    <property type="match status" value="1"/>
</dbReference>
<dbReference type="NCBIfam" id="TIGR02258">
    <property type="entry name" value="2_5_ligase"/>
    <property type="match status" value="1"/>
</dbReference>
<organism evidence="3 4">
    <name type="scientific">Pseudothermotoga hypogea DSM 11164 = NBRC 106472</name>
    <dbReference type="NCBI Taxonomy" id="1123384"/>
    <lineage>
        <taxon>Bacteria</taxon>
        <taxon>Thermotogati</taxon>
        <taxon>Thermotogota</taxon>
        <taxon>Thermotogae</taxon>
        <taxon>Thermotogales</taxon>
        <taxon>Thermotogaceae</taxon>
        <taxon>Pseudothermotoga</taxon>
    </lineage>
</organism>
<dbReference type="PaxDb" id="1123384-AJ81_04030"/>
<feature type="short sequence motif" description="HXTX 2" evidence="2">
    <location>
        <begin position="125"/>
        <end position="128"/>
    </location>
</feature>
<dbReference type="AlphaFoldDB" id="A0A0X1KQK1"/>
<dbReference type="Gene3D" id="3.90.1140.10">
    <property type="entry name" value="Cyclic phosphodiesterase"/>
    <property type="match status" value="1"/>
</dbReference>
<comment type="function">
    <text evidence="2">Hydrolyzes RNA 2',3'-cyclic phosphodiester to an RNA 2'-phosphomonoester.</text>
</comment>
<dbReference type="KEGG" id="phy:AJ81_04030"/>
<dbReference type="EC" id="3.1.4.58" evidence="2"/>
<proteinExistence type="inferred from homology"/>
<evidence type="ECO:0000313" key="4">
    <source>
        <dbReference type="Proteomes" id="UP000077469"/>
    </source>
</evidence>
<protein>
    <recommendedName>
        <fullName evidence="2">RNA 2',3'-cyclic phosphodiesterase</fullName>
        <shortName evidence="2">RNA 2',3'-CPDase</shortName>
        <ecNumber evidence="2">3.1.4.58</ecNumber>
    </recommendedName>
</protein>
<dbReference type="PANTHER" id="PTHR35561">
    <property type="entry name" value="RNA 2',3'-CYCLIC PHOSPHODIESTERASE"/>
    <property type="match status" value="1"/>
</dbReference>
<dbReference type="GO" id="GO:0004113">
    <property type="term" value="F:2',3'-cyclic-nucleotide 3'-phosphodiesterase activity"/>
    <property type="evidence" value="ECO:0007669"/>
    <property type="project" value="InterPro"/>
</dbReference>
<evidence type="ECO:0000256" key="2">
    <source>
        <dbReference type="HAMAP-Rule" id="MF_01940"/>
    </source>
</evidence>
<gene>
    <name evidence="3" type="ORF">AJ81_04030</name>
</gene>